<sequence length="155" mass="17633">IQYEFNVVETTQEKIVREKRRNSIKNGFLHAWRGYSNYAWGYDELKPVSNQGINKFNGWGATIVDSLDTLWIMGLMEEFDKSKEFVSHLNFTNSNSETNVFETIIRYLGGLLSAYELSKAPIFLEKAKELGVALLPAFDSATATKVFYVIGEVVC</sequence>
<gene>
    <name evidence="1" type="ORF">ACOLOM_LOCUS3600</name>
</gene>
<dbReference type="Proteomes" id="UP000789525">
    <property type="component" value="Unassembled WGS sequence"/>
</dbReference>
<name>A0ACA9LB85_9GLOM</name>
<evidence type="ECO:0000313" key="1">
    <source>
        <dbReference type="EMBL" id="CAG8519774.1"/>
    </source>
</evidence>
<proteinExistence type="predicted"/>
<protein>
    <submittedName>
        <fullName evidence="1">11583_t:CDS:1</fullName>
    </submittedName>
</protein>
<keyword evidence="2" id="KW-1185">Reference proteome</keyword>
<organism evidence="1 2">
    <name type="scientific">Acaulospora colombiana</name>
    <dbReference type="NCBI Taxonomy" id="27376"/>
    <lineage>
        <taxon>Eukaryota</taxon>
        <taxon>Fungi</taxon>
        <taxon>Fungi incertae sedis</taxon>
        <taxon>Mucoromycota</taxon>
        <taxon>Glomeromycotina</taxon>
        <taxon>Glomeromycetes</taxon>
        <taxon>Diversisporales</taxon>
        <taxon>Acaulosporaceae</taxon>
        <taxon>Acaulospora</taxon>
    </lineage>
</organism>
<feature type="non-terminal residue" evidence="1">
    <location>
        <position position="1"/>
    </location>
</feature>
<evidence type="ECO:0000313" key="2">
    <source>
        <dbReference type="Proteomes" id="UP000789525"/>
    </source>
</evidence>
<accession>A0ACA9LB85</accession>
<dbReference type="EMBL" id="CAJVPT010005404">
    <property type="protein sequence ID" value="CAG8519774.1"/>
    <property type="molecule type" value="Genomic_DNA"/>
</dbReference>
<reference evidence="1" key="1">
    <citation type="submission" date="2021-06" db="EMBL/GenBank/DDBJ databases">
        <authorList>
            <person name="Kallberg Y."/>
            <person name="Tangrot J."/>
            <person name="Rosling A."/>
        </authorList>
    </citation>
    <scope>NUCLEOTIDE SEQUENCE</scope>
    <source>
        <strain evidence="1">CL356</strain>
    </source>
</reference>
<comment type="caution">
    <text evidence="1">The sequence shown here is derived from an EMBL/GenBank/DDBJ whole genome shotgun (WGS) entry which is preliminary data.</text>
</comment>